<gene>
    <name evidence="1" type="ORF">L3Y34_006616</name>
</gene>
<organism evidence="1 2">
    <name type="scientific">Caenorhabditis briggsae</name>
    <dbReference type="NCBI Taxonomy" id="6238"/>
    <lineage>
        <taxon>Eukaryota</taxon>
        <taxon>Metazoa</taxon>
        <taxon>Ecdysozoa</taxon>
        <taxon>Nematoda</taxon>
        <taxon>Chromadorea</taxon>
        <taxon>Rhabditida</taxon>
        <taxon>Rhabditina</taxon>
        <taxon>Rhabditomorpha</taxon>
        <taxon>Rhabditoidea</taxon>
        <taxon>Rhabditidae</taxon>
        <taxon>Peloderinae</taxon>
        <taxon>Caenorhabditis</taxon>
    </lineage>
</organism>
<evidence type="ECO:0000313" key="2">
    <source>
        <dbReference type="Proteomes" id="UP000827892"/>
    </source>
</evidence>
<reference evidence="1 2" key="1">
    <citation type="submission" date="2022-02" db="EMBL/GenBank/DDBJ databases">
        <title>Chromosome-level reference genomes for two strains of Caenorhabditis briggsae: an improved platform for comparative genomics.</title>
        <authorList>
            <person name="Stevens L."/>
            <person name="Andersen E.C."/>
        </authorList>
    </citation>
    <scope>NUCLEOTIDE SEQUENCE [LARGE SCALE GENOMIC DNA]</scope>
    <source>
        <strain evidence="1">QX1410_ONT</strain>
        <tissue evidence="1">Whole-organism</tissue>
    </source>
</reference>
<dbReference type="AlphaFoldDB" id="A0AAE9CZR8"/>
<proteinExistence type="predicted"/>
<sequence length="35" mass="4089">MAFVSIVNKVQVYPRNTIDHLVPSANFRQIFVVRE</sequence>
<dbReference type="Proteomes" id="UP000827892">
    <property type="component" value="Chromosome V"/>
</dbReference>
<protein>
    <submittedName>
        <fullName evidence="1">Uncharacterized protein</fullName>
    </submittedName>
</protein>
<evidence type="ECO:0000313" key="1">
    <source>
        <dbReference type="EMBL" id="ULT86978.1"/>
    </source>
</evidence>
<dbReference type="EMBL" id="CP090895">
    <property type="protein sequence ID" value="ULT86978.1"/>
    <property type="molecule type" value="Genomic_DNA"/>
</dbReference>
<name>A0AAE9CZR8_CAEBR</name>
<accession>A0AAE9CZR8</accession>